<organism evidence="3 4">
    <name type="scientific">Blepharisma stoltei</name>
    <dbReference type="NCBI Taxonomy" id="1481888"/>
    <lineage>
        <taxon>Eukaryota</taxon>
        <taxon>Sar</taxon>
        <taxon>Alveolata</taxon>
        <taxon>Ciliophora</taxon>
        <taxon>Postciliodesmatophora</taxon>
        <taxon>Heterotrichea</taxon>
        <taxon>Heterotrichida</taxon>
        <taxon>Blepharismidae</taxon>
        <taxon>Blepharisma</taxon>
    </lineage>
</organism>
<comment type="caution">
    <text evidence="3">The sequence shown here is derived from an EMBL/GenBank/DDBJ whole genome shotgun (WGS) entry which is preliminary data.</text>
</comment>
<dbReference type="GO" id="GO:0019901">
    <property type="term" value="F:protein kinase binding"/>
    <property type="evidence" value="ECO:0007669"/>
    <property type="project" value="UniProtKB-UniRule"/>
</dbReference>
<dbReference type="EMBL" id="CAJZBQ010000030">
    <property type="protein sequence ID" value="CAG9321962.1"/>
    <property type="molecule type" value="Genomic_DNA"/>
</dbReference>
<dbReference type="CDD" id="cd20558">
    <property type="entry name" value="CYCLIN_ScPCL7-like"/>
    <property type="match status" value="1"/>
</dbReference>
<dbReference type="Pfam" id="PF08613">
    <property type="entry name" value="Cyclin"/>
    <property type="match status" value="1"/>
</dbReference>
<evidence type="ECO:0000256" key="1">
    <source>
        <dbReference type="ARBA" id="ARBA00023127"/>
    </source>
</evidence>
<dbReference type="PANTHER" id="PTHR15615">
    <property type="match status" value="1"/>
</dbReference>
<dbReference type="InterPro" id="IPR036915">
    <property type="entry name" value="Cyclin-like_sf"/>
</dbReference>
<evidence type="ECO:0000313" key="4">
    <source>
        <dbReference type="Proteomes" id="UP001162131"/>
    </source>
</evidence>
<dbReference type="Gene3D" id="1.10.472.10">
    <property type="entry name" value="Cyclin-like"/>
    <property type="match status" value="1"/>
</dbReference>
<evidence type="ECO:0000256" key="2">
    <source>
        <dbReference type="PIRNR" id="PIRNR027110"/>
    </source>
</evidence>
<accession>A0AAU9J8F5</accession>
<keyword evidence="4" id="KW-1185">Reference proteome</keyword>
<dbReference type="Proteomes" id="UP001162131">
    <property type="component" value="Unassembled WGS sequence"/>
</dbReference>
<evidence type="ECO:0000313" key="3">
    <source>
        <dbReference type="EMBL" id="CAG9321962.1"/>
    </source>
</evidence>
<dbReference type="InterPro" id="IPR012389">
    <property type="entry name" value="Cyclin_P/U"/>
</dbReference>
<keyword evidence="1 2" id="KW-0195">Cyclin</keyword>
<name>A0AAU9J8F5_9CILI</name>
<reference evidence="3" key="1">
    <citation type="submission" date="2021-09" db="EMBL/GenBank/DDBJ databases">
        <authorList>
            <consortium name="AG Swart"/>
            <person name="Singh M."/>
            <person name="Singh A."/>
            <person name="Seah K."/>
            <person name="Emmerich C."/>
        </authorList>
    </citation>
    <scope>NUCLEOTIDE SEQUENCE</scope>
    <source>
        <strain evidence="3">ATCC30299</strain>
    </source>
</reference>
<dbReference type="SUPFAM" id="SSF47954">
    <property type="entry name" value="Cyclin-like"/>
    <property type="match status" value="1"/>
</dbReference>
<dbReference type="GO" id="GO:0051301">
    <property type="term" value="P:cell division"/>
    <property type="evidence" value="ECO:0007669"/>
    <property type="project" value="UniProtKB-UniRule"/>
</dbReference>
<sequence length="178" mass="20233">MSIIEAVTCMLETYLEQTAINNSPKTSSLFFSKKVPNISISSYLSRLKQYMKCSEECYILALIYIDRITSKHRSFTINTLCIHRLILTSVMVSAKFAEDTFYKNSYYAKVGGIPCSEMNMLEHQFLMMIEFELFVSDAEFNSYSTTLISHFGLSQNELTADTIKNDQGMVKEGVASNV</sequence>
<gene>
    <name evidence="3" type="ORF">BSTOLATCC_MIC30346</name>
</gene>
<protein>
    <recommendedName>
        <fullName evidence="2">Cyclin</fullName>
    </recommendedName>
</protein>
<dbReference type="PIRSF" id="PIRSF027110">
    <property type="entry name" value="PREG"/>
    <property type="match status" value="1"/>
</dbReference>
<dbReference type="AlphaFoldDB" id="A0AAU9J8F5"/>
<proteinExistence type="inferred from homology"/>
<dbReference type="InterPro" id="IPR013922">
    <property type="entry name" value="Cyclin_PHO80-like"/>
</dbReference>
<comment type="similarity">
    <text evidence="2">Belongs to the cyclin family.</text>
</comment>
<dbReference type="PANTHER" id="PTHR15615:SF108">
    <property type="entry name" value="PROTEIN CNPPD1"/>
    <property type="match status" value="1"/>
</dbReference>